<dbReference type="OrthoDB" id="6437213at2759"/>
<organism evidence="1 2">
    <name type="scientific">Nephila pilipes</name>
    <name type="common">Giant wood spider</name>
    <name type="synonym">Nephila maculata</name>
    <dbReference type="NCBI Taxonomy" id="299642"/>
    <lineage>
        <taxon>Eukaryota</taxon>
        <taxon>Metazoa</taxon>
        <taxon>Ecdysozoa</taxon>
        <taxon>Arthropoda</taxon>
        <taxon>Chelicerata</taxon>
        <taxon>Arachnida</taxon>
        <taxon>Araneae</taxon>
        <taxon>Araneomorphae</taxon>
        <taxon>Entelegynae</taxon>
        <taxon>Araneoidea</taxon>
        <taxon>Nephilidae</taxon>
        <taxon>Nephila</taxon>
    </lineage>
</organism>
<dbReference type="Proteomes" id="UP000887013">
    <property type="component" value="Unassembled WGS sequence"/>
</dbReference>
<dbReference type="EMBL" id="BMAW01049632">
    <property type="protein sequence ID" value="GFS71511.1"/>
    <property type="molecule type" value="Genomic_DNA"/>
</dbReference>
<evidence type="ECO:0000313" key="1">
    <source>
        <dbReference type="EMBL" id="GFS71511.1"/>
    </source>
</evidence>
<reference evidence="1" key="1">
    <citation type="submission" date="2020-08" db="EMBL/GenBank/DDBJ databases">
        <title>Multicomponent nature underlies the extraordinary mechanical properties of spider dragline silk.</title>
        <authorList>
            <person name="Kono N."/>
            <person name="Nakamura H."/>
            <person name="Mori M."/>
            <person name="Yoshida Y."/>
            <person name="Ohtoshi R."/>
            <person name="Malay A.D."/>
            <person name="Moran D.A.P."/>
            <person name="Tomita M."/>
            <person name="Numata K."/>
            <person name="Arakawa K."/>
        </authorList>
    </citation>
    <scope>NUCLEOTIDE SEQUENCE</scope>
</reference>
<comment type="caution">
    <text evidence="1">The sequence shown here is derived from an EMBL/GenBank/DDBJ whole genome shotgun (WGS) entry which is preliminary data.</text>
</comment>
<keyword evidence="2" id="KW-1185">Reference proteome</keyword>
<protein>
    <submittedName>
        <fullName evidence="1">Uncharacterized protein</fullName>
    </submittedName>
</protein>
<proteinExistence type="predicted"/>
<accession>A0A8X6MPS2</accession>
<sequence>MGKSSCSIDACSRSVTFNNKVESKVRNFGKRKAESLENLREELIKHFGDKYDIAALDDRIKKFLAKEFQTEKLT</sequence>
<name>A0A8X6MPS2_NEPPI</name>
<gene>
    <name evidence="1" type="ORF">NPIL_20701</name>
</gene>
<feature type="non-terminal residue" evidence="1">
    <location>
        <position position="1"/>
    </location>
</feature>
<dbReference type="AlphaFoldDB" id="A0A8X6MPS2"/>
<evidence type="ECO:0000313" key="2">
    <source>
        <dbReference type="Proteomes" id="UP000887013"/>
    </source>
</evidence>